<accession>A0A0U0WFE7</accession>
<sequence>MSAKSGKGVRDTTTVAVVGATGTAGTRVVARLRARGVAVVEISRTRGVDLLGDGLASALDGAEVVIDVSDPAPADGRSGVEDALAAASRNLVGACAARKVRRLVVSTIAGVEDPAFDGVPYYEGKRAAKKIALDSQVPTTIVKSTQWYEFATQPVAVDFDGDDEVVVEDWLIQPIAADTVADVLVEAALGQTHAPRTVTGPRPMRLPDLASRVLARQGDARPVRAVRPAIPALSAGVLLPPDHAVVVGPDADTWLRSLPPVAVAGDGQRATAPGRPDRSKS</sequence>
<evidence type="ECO:0000259" key="2">
    <source>
        <dbReference type="Pfam" id="PF13460"/>
    </source>
</evidence>
<evidence type="ECO:0000313" key="4">
    <source>
        <dbReference type="Proteomes" id="UP000198875"/>
    </source>
</evidence>
<protein>
    <submittedName>
        <fullName evidence="3">dTDP-4-dehydrorhamnose reductase</fullName>
    </submittedName>
</protein>
<evidence type="ECO:0000256" key="1">
    <source>
        <dbReference type="SAM" id="MobiDB-lite"/>
    </source>
</evidence>
<evidence type="ECO:0000313" key="3">
    <source>
        <dbReference type="EMBL" id="CPR13334.1"/>
    </source>
</evidence>
<dbReference type="InterPro" id="IPR016040">
    <property type="entry name" value="NAD(P)-bd_dom"/>
</dbReference>
<feature type="domain" description="NAD(P)-binding" evidence="2">
    <location>
        <begin position="54"/>
        <end position="188"/>
    </location>
</feature>
<dbReference type="EMBL" id="CSTD01000006">
    <property type="protein sequence ID" value="CPR13334.1"/>
    <property type="molecule type" value="Genomic_DNA"/>
</dbReference>
<dbReference type="AlphaFoldDB" id="A0A0U0WFE7"/>
<reference evidence="3 4" key="1">
    <citation type="submission" date="2015-03" db="EMBL/GenBank/DDBJ databases">
        <authorList>
            <person name="Murphy D."/>
        </authorList>
    </citation>
    <scope>NUCLEOTIDE SEQUENCE [LARGE SCALE GENOMIC DNA]</scope>
    <source>
        <strain evidence="3 4">DSM 44277</strain>
    </source>
</reference>
<dbReference type="SUPFAM" id="SSF51735">
    <property type="entry name" value="NAD(P)-binding Rossmann-fold domains"/>
    <property type="match status" value="1"/>
</dbReference>
<dbReference type="Proteomes" id="UP000198875">
    <property type="component" value="Unassembled WGS sequence"/>
</dbReference>
<proteinExistence type="predicted"/>
<dbReference type="Pfam" id="PF13460">
    <property type="entry name" value="NAD_binding_10"/>
    <property type="match status" value="1"/>
</dbReference>
<feature type="region of interest" description="Disordered" evidence="1">
    <location>
        <begin position="260"/>
        <end position="281"/>
    </location>
</feature>
<dbReference type="Gene3D" id="3.40.50.720">
    <property type="entry name" value="NAD(P)-binding Rossmann-like Domain"/>
    <property type="match status" value="1"/>
</dbReference>
<gene>
    <name evidence="3" type="ORF">BN971_04644</name>
</gene>
<name>A0A0U0WFE7_MYCBE</name>
<dbReference type="InterPro" id="IPR036291">
    <property type="entry name" value="NAD(P)-bd_dom_sf"/>
</dbReference>
<organism evidence="3 4">
    <name type="scientific">Mycobacterium bohemicum DSM 44277</name>
    <dbReference type="NCBI Taxonomy" id="1236609"/>
    <lineage>
        <taxon>Bacteria</taxon>
        <taxon>Bacillati</taxon>
        <taxon>Actinomycetota</taxon>
        <taxon>Actinomycetes</taxon>
        <taxon>Mycobacteriales</taxon>
        <taxon>Mycobacteriaceae</taxon>
        <taxon>Mycobacterium</taxon>
    </lineage>
</organism>